<dbReference type="InterPro" id="IPR036188">
    <property type="entry name" value="FAD/NAD-bd_sf"/>
</dbReference>
<dbReference type="SUPFAM" id="SSF54373">
    <property type="entry name" value="FAD-linked reductases, C-terminal domain"/>
    <property type="match status" value="1"/>
</dbReference>
<evidence type="ECO:0000313" key="5">
    <source>
        <dbReference type="Proteomes" id="UP000054321"/>
    </source>
</evidence>
<evidence type="ECO:0000256" key="1">
    <source>
        <dbReference type="ARBA" id="ARBA00022630"/>
    </source>
</evidence>
<dbReference type="GO" id="GO:0044550">
    <property type="term" value="P:secondary metabolite biosynthetic process"/>
    <property type="evidence" value="ECO:0007669"/>
    <property type="project" value="TreeGrafter"/>
</dbReference>
<dbReference type="PANTHER" id="PTHR46720:SF3">
    <property type="entry name" value="FAD-BINDING DOMAIN-CONTAINING PROTEIN-RELATED"/>
    <property type="match status" value="1"/>
</dbReference>
<evidence type="ECO:0008006" key="6">
    <source>
        <dbReference type="Google" id="ProtNLM"/>
    </source>
</evidence>
<reference evidence="5" key="2">
    <citation type="submission" date="2015-01" db="EMBL/GenBank/DDBJ databases">
        <title>Evolutionary Origins and Diversification of the Mycorrhizal Mutualists.</title>
        <authorList>
            <consortium name="DOE Joint Genome Institute"/>
            <consortium name="Mycorrhizal Genomics Consortium"/>
            <person name="Kohler A."/>
            <person name="Kuo A."/>
            <person name="Nagy L.G."/>
            <person name="Floudas D."/>
            <person name="Copeland A."/>
            <person name="Barry K.W."/>
            <person name="Cichocki N."/>
            <person name="Veneault-Fourrey C."/>
            <person name="LaButti K."/>
            <person name="Lindquist E.A."/>
            <person name="Lipzen A."/>
            <person name="Lundell T."/>
            <person name="Morin E."/>
            <person name="Murat C."/>
            <person name="Riley R."/>
            <person name="Ohm R."/>
            <person name="Sun H."/>
            <person name="Tunlid A."/>
            <person name="Henrissat B."/>
            <person name="Grigoriev I.V."/>
            <person name="Hibbett D.S."/>
            <person name="Martin F."/>
        </authorList>
    </citation>
    <scope>NUCLEOTIDE SEQUENCE [LARGE SCALE GENOMIC DNA]</scope>
    <source>
        <strain evidence="5">Zn</strain>
    </source>
</reference>
<sequence length="446" mass="48633">MPSALPPPLRIAIIGGGPGGLGAAIALSSLPNVSVSLFEQAHELREIGAGIRIGFNCWKALELLGAANGVRGHVKEQILHRNGLTGELVRSYSASDLSLPHKYFAQRVRRTRLQSALLAEVPKDIIQLKKRLVSLEDLDSGGVYLVFEDGTAATADLVVGGDGIRSVVREHTFPGHAIKFIGTTIWRVLIPLSSISHIPDISSSTAWWHGPSGHVYFSRVDDPSENAAGEHMFEIACRNVIDPSTSTEKRFSWGIPATNEKVESHFKDYDPRVRKALAQVPEGLWKEFSAFAGPRLETVTAWDKVALIGDASHPLSGNTSSSHSPNPKLAISCSNTGAFGSGAAFALEDAWILAQSLSYARSNDKPVSDGLRIFDSIRSPYYRRMYEHLDQQKKAMVEAKTSSADRSFQEVLNAKVGSFGGENLKWVYGNNIEEVWREYLESVGGE</sequence>
<organism evidence="4 5">
    <name type="scientific">Oidiodendron maius (strain Zn)</name>
    <dbReference type="NCBI Taxonomy" id="913774"/>
    <lineage>
        <taxon>Eukaryota</taxon>
        <taxon>Fungi</taxon>
        <taxon>Dikarya</taxon>
        <taxon>Ascomycota</taxon>
        <taxon>Pezizomycotina</taxon>
        <taxon>Leotiomycetes</taxon>
        <taxon>Leotiomycetes incertae sedis</taxon>
        <taxon>Myxotrichaceae</taxon>
        <taxon>Oidiodendron</taxon>
    </lineage>
</organism>
<keyword evidence="5" id="KW-1185">Reference proteome</keyword>
<keyword evidence="2" id="KW-0274">FAD</keyword>
<proteinExistence type="predicted"/>
<dbReference type="PANTHER" id="PTHR46720">
    <property type="entry name" value="HYDROXYLASE, PUTATIVE (AFU_ORTHOLOGUE AFUA_3G01460)-RELATED"/>
    <property type="match status" value="1"/>
</dbReference>
<keyword evidence="3" id="KW-0560">Oxidoreductase</keyword>
<evidence type="ECO:0000256" key="3">
    <source>
        <dbReference type="ARBA" id="ARBA00023002"/>
    </source>
</evidence>
<dbReference type="Gene3D" id="3.50.50.60">
    <property type="entry name" value="FAD/NAD(P)-binding domain"/>
    <property type="match status" value="1"/>
</dbReference>
<dbReference type="Proteomes" id="UP000054321">
    <property type="component" value="Unassembled WGS sequence"/>
</dbReference>
<dbReference type="InParanoid" id="A0A0C3D822"/>
<evidence type="ECO:0000313" key="4">
    <source>
        <dbReference type="EMBL" id="KIN07494.1"/>
    </source>
</evidence>
<dbReference type="InterPro" id="IPR051104">
    <property type="entry name" value="FAD_monoxygenase"/>
</dbReference>
<dbReference type="STRING" id="913774.A0A0C3D822"/>
<dbReference type="GO" id="GO:0016491">
    <property type="term" value="F:oxidoreductase activity"/>
    <property type="evidence" value="ECO:0007669"/>
    <property type="project" value="UniProtKB-KW"/>
</dbReference>
<dbReference type="AlphaFoldDB" id="A0A0C3D822"/>
<reference evidence="4 5" key="1">
    <citation type="submission" date="2014-04" db="EMBL/GenBank/DDBJ databases">
        <authorList>
            <consortium name="DOE Joint Genome Institute"/>
            <person name="Kuo A."/>
            <person name="Martino E."/>
            <person name="Perotto S."/>
            <person name="Kohler A."/>
            <person name="Nagy L.G."/>
            <person name="Floudas D."/>
            <person name="Copeland A."/>
            <person name="Barry K.W."/>
            <person name="Cichocki N."/>
            <person name="Veneault-Fourrey C."/>
            <person name="LaButti K."/>
            <person name="Lindquist E.A."/>
            <person name="Lipzen A."/>
            <person name="Lundell T."/>
            <person name="Morin E."/>
            <person name="Murat C."/>
            <person name="Sun H."/>
            <person name="Tunlid A."/>
            <person name="Henrissat B."/>
            <person name="Grigoriev I.V."/>
            <person name="Hibbett D.S."/>
            <person name="Martin F."/>
            <person name="Nordberg H.P."/>
            <person name="Cantor M.N."/>
            <person name="Hua S.X."/>
        </authorList>
    </citation>
    <scope>NUCLEOTIDE SEQUENCE [LARGE SCALE GENOMIC DNA]</scope>
    <source>
        <strain evidence="4 5">Zn</strain>
    </source>
</reference>
<dbReference type="PRINTS" id="PR00420">
    <property type="entry name" value="RNGMNOXGNASE"/>
</dbReference>
<dbReference type="EMBL" id="KN832870">
    <property type="protein sequence ID" value="KIN07494.1"/>
    <property type="molecule type" value="Genomic_DNA"/>
</dbReference>
<accession>A0A0C3D822</accession>
<dbReference type="OrthoDB" id="417877at2759"/>
<evidence type="ECO:0000256" key="2">
    <source>
        <dbReference type="ARBA" id="ARBA00022827"/>
    </source>
</evidence>
<dbReference type="HOGENOM" id="CLU_009665_6_4_1"/>
<keyword evidence="1" id="KW-0285">Flavoprotein</keyword>
<gene>
    <name evidence="4" type="ORF">OIDMADRAFT_174459</name>
</gene>
<protein>
    <recommendedName>
        <fullName evidence="6">FAD-binding domain-containing protein</fullName>
    </recommendedName>
</protein>
<name>A0A0C3D822_OIDMZ</name>
<dbReference type="SUPFAM" id="SSF51905">
    <property type="entry name" value="FAD/NAD(P)-binding domain"/>
    <property type="match status" value="1"/>
</dbReference>